<evidence type="ECO:0000313" key="9">
    <source>
        <dbReference type="Proteomes" id="UP000588068"/>
    </source>
</evidence>
<dbReference type="Pfam" id="PF08281">
    <property type="entry name" value="Sigma70_r4_2"/>
    <property type="match status" value="1"/>
</dbReference>
<feature type="domain" description="RNA polymerase sigma-70 region 2" evidence="6">
    <location>
        <begin position="13"/>
        <end position="71"/>
    </location>
</feature>
<dbReference type="InterPro" id="IPR036388">
    <property type="entry name" value="WH-like_DNA-bd_sf"/>
</dbReference>
<evidence type="ECO:0000259" key="7">
    <source>
        <dbReference type="Pfam" id="PF08281"/>
    </source>
</evidence>
<accession>A0A841HUM0</accession>
<dbReference type="Gene3D" id="1.10.10.10">
    <property type="entry name" value="Winged helix-like DNA-binding domain superfamily/Winged helix DNA-binding domain"/>
    <property type="match status" value="1"/>
</dbReference>
<proteinExistence type="inferred from homology"/>
<organism evidence="8 9">
    <name type="scientific">Povalibacter uvarum</name>
    <dbReference type="NCBI Taxonomy" id="732238"/>
    <lineage>
        <taxon>Bacteria</taxon>
        <taxon>Pseudomonadati</taxon>
        <taxon>Pseudomonadota</taxon>
        <taxon>Gammaproteobacteria</taxon>
        <taxon>Steroidobacterales</taxon>
        <taxon>Steroidobacteraceae</taxon>
        <taxon>Povalibacter</taxon>
    </lineage>
</organism>
<evidence type="ECO:0000256" key="2">
    <source>
        <dbReference type="ARBA" id="ARBA00023015"/>
    </source>
</evidence>
<dbReference type="InterPro" id="IPR014284">
    <property type="entry name" value="RNA_pol_sigma-70_dom"/>
</dbReference>
<dbReference type="InterPro" id="IPR039425">
    <property type="entry name" value="RNA_pol_sigma-70-like"/>
</dbReference>
<keyword evidence="5" id="KW-0804">Transcription</keyword>
<dbReference type="InterPro" id="IPR007627">
    <property type="entry name" value="RNA_pol_sigma70_r2"/>
</dbReference>
<name>A0A841HUM0_9GAMM</name>
<keyword evidence="9" id="KW-1185">Reference proteome</keyword>
<reference evidence="8 9" key="1">
    <citation type="submission" date="2020-08" db="EMBL/GenBank/DDBJ databases">
        <title>Genomic Encyclopedia of Type Strains, Phase IV (KMG-IV): sequencing the most valuable type-strain genomes for metagenomic binning, comparative biology and taxonomic classification.</title>
        <authorList>
            <person name="Goeker M."/>
        </authorList>
    </citation>
    <scope>NUCLEOTIDE SEQUENCE [LARGE SCALE GENOMIC DNA]</scope>
    <source>
        <strain evidence="8 9">DSM 26723</strain>
    </source>
</reference>
<dbReference type="PANTHER" id="PTHR43133">
    <property type="entry name" value="RNA POLYMERASE ECF-TYPE SIGMA FACTO"/>
    <property type="match status" value="1"/>
</dbReference>
<sequence>MHDRGERIAGWVRKWNSGLTRFLERRVPARIDAQDLAQEVYLRLLRVEGFDSIAEPQAYLYRVATNVASEWRLRACNSKPHGADELESLLAEASPEAELDEMQFSAQLDAALRRLSPMVRGVLFLKLRDGLTHQEIAEQMGITPRVVRRCVSRGYVELREYLTTDRTTL</sequence>
<keyword evidence="4" id="KW-0238">DNA-binding</keyword>
<feature type="domain" description="RNA polymerase sigma factor 70 region 4 type 2" evidence="7">
    <location>
        <begin position="106"/>
        <end position="156"/>
    </location>
</feature>
<dbReference type="RefSeq" id="WP_184335287.1">
    <property type="nucleotide sequence ID" value="NZ_JACHHZ010000006.1"/>
</dbReference>
<comment type="similarity">
    <text evidence="1">Belongs to the sigma-70 factor family. ECF subfamily.</text>
</comment>
<dbReference type="Proteomes" id="UP000588068">
    <property type="component" value="Unassembled WGS sequence"/>
</dbReference>
<evidence type="ECO:0000259" key="6">
    <source>
        <dbReference type="Pfam" id="PF04542"/>
    </source>
</evidence>
<dbReference type="GO" id="GO:0006352">
    <property type="term" value="P:DNA-templated transcription initiation"/>
    <property type="evidence" value="ECO:0007669"/>
    <property type="project" value="InterPro"/>
</dbReference>
<dbReference type="SUPFAM" id="SSF88659">
    <property type="entry name" value="Sigma3 and sigma4 domains of RNA polymerase sigma factors"/>
    <property type="match status" value="1"/>
</dbReference>
<evidence type="ECO:0000256" key="4">
    <source>
        <dbReference type="ARBA" id="ARBA00023125"/>
    </source>
</evidence>
<dbReference type="AlphaFoldDB" id="A0A841HUM0"/>
<evidence type="ECO:0000256" key="1">
    <source>
        <dbReference type="ARBA" id="ARBA00010641"/>
    </source>
</evidence>
<dbReference type="InterPro" id="IPR013325">
    <property type="entry name" value="RNA_pol_sigma_r2"/>
</dbReference>
<evidence type="ECO:0000256" key="3">
    <source>
        <dbReference type="ARBA" id="ARBA00023082"/>
    </source>
</evidence>
<keyword evidence="3" id="KW-0731">Sigma factor</keyword>
<comment type="caution">
    <text evidence="8">The sequence shown here is derived from an EMBL/GenBank/DDBJ whole genome shotgun (WGS) entry which is preliminary data.</text>
</comment>
<dbReference type="GO" id="GO:0003677">
    <property type="term" value="F:DNA binding"/>
    <property type="evidence" value="ECO:0007669"/>
    <property type="project" value="UniProtKB-KW"/>
</dbReference>
<dbReference type="InterPro" id="IPR013249">
    <property type="entry name" value="RNA_pol_sigma70_r4_t2"/>
</dbReference>
<dbReference type="SUPFAM" id="SSF88946">
    <property type="entry name" value="Sigma2 domain of RNA polymerase sigma factors"/>
    <property type="match status" value="1"/>
</dbReference>
<evidence type="ECO:0000313" key="8">
    <source>
        <dbReference type="EMBL" id="MBB6095900.1"/>
    </source>
</evidence>
<dbReference type="InterPro" id="IPR013324">
    <property type="entry name" value="RNA_pol_sigma_r3/r4-like"/>
</dbReference>
<dbReference type="GO" id="GO:0016987">
    <property type="term" value="F:sigma factor activity"/>
    <property type="evidence" value="ECO:0007669"/>
    <property type="project" value="UniProtKB-KW"/>
</dbReference>
<dbReference type="Pfam" id="PF04542">
    <property type="entry name" value="Sigma70_r2"/>
    <property type="match status" value="1"/>
</dbReference>
<dbReference type="EMBL" id="JACHHZ010000006">
    <property type="protein sequence ID" value="MBB6095900.1"/>
    <property type="molecule type" value="Genomic_DNA"/>
</dbReference>
<protein>
    <submittedName>
        <fullName evidence="8">RNA polymerase sigma-70 factor (ECF subfamily)</fullName>
    </submittedName>
</protein>
<gene>
    <name evidence="8" type="ORF">HNQ60_004791</name>
</gene>
<keyword evidence="2" id="KW-0805">Transcription regulation</keyword>
<dbReference type="PANTHER" id="PTHR43133:SF8">
    <property type="entry name" value="RNA POLYMERASE SIGMA FACTOR HI_1459-RELATED"/>
    <property type="match status" value="1"/>
</dbReference>
<evidence type="ECO:0000256" key="5">
    <source>
        <dbReference type="ARBA" id="ARBA00023163"/>
    </source>
</evidence>
<dbReference type="Gene3D" id="1.10.1740.10">
    <property type="match status" value="1"/>
</dbReference>
<dbReference type="NCBIfam" id="TIGR02937">
    <property type="entry name" value="sigma70-ECF"/>
    <property type="match status" value="1"/>
</dbReference>